<gene>
    <name evidence="3" type="ORF">MiTe_04371</name>
</gene>
<feature type="region of interest" description="Disordered" evidence="2">
    <location>
        <begin position="1"/>
        <end position="31"/>
    </location>
</feature>
<evidence type="ECO:0000256" key="1">
    <source>
        <dbReference type="SAM" id="Coils"/>
    </source>
</evidence>
<reference evidence="3 4" key="1">
    <citation type="submission" date="2018-09" db="EMBL/GenBank/DDBJ databases">
        <title>Evolutionary history of phycoerythrin pigmentation in the water bloom-forming cyanobacterium Microcystis aeruginosa.</title>
        <authorList>
            <person name="Tanabe Y."/>
            <person name="Tanabe Y."/>
            <person name="Yamaguchi H."/>
        </authorList>
    </citation>
    <scope>NUCLEOTIDE SEQUENCE [LARGE SCALE GENOMIC DNA]</scope>
    <source>
        <strain evidence="3 4">NIES-2520</strain>
    </source>
</reference>
<sequence length="250" mass="28461">MKRQREENPETKPEPRRSKRQKKNQLQQVPKYFKDPCYTWERNRNAGGKKSTAILGPNSLSGMGTDANSKLPSGIEKARGKYKQCFFKAGHLLNADFGGDGKDGRNLTILTATANTFMTSFDNNIKKAVEKLEKLYESVVNNLFSNEYNLAKLKYGIQVTIEVSEEKWGAQIPDSYIAKSVKCKAEITGERSLDNLIQEVTSFAKKSQNEDLVKRIKQTEQEIKNIKKNINSYVQKANQRGDITNKKYDH</sequence>
<evidence type="ECO:0000313" key="4">
    <source>
        <dbReference type="Proteomes" id="UP000324917"/>
    </source>
</evidence>
<accession>A0A5A5RYM4</accession>
<feature type="compositionally biased region" description="Basic and acidic residues" evidence="2">
    <location>
        <begin position="1"/>
        <end position="16"/>
    </location>
</feature>
<comment type="caution">
    <text evidence="3">The sequence shown here is derived from an EMBL/GenBank/DDBJ whole genome shotgun (WGS) entry which is preliminary data.</text>
</comment>
<protein>
    <submittedName>
        <fullName evidence="3">Uncharacterized protein</fullName>
    </submittedName>
</protein>
<dbReference type="Gene3D" id="3.40.570.10">
    <property type="entry name" value="Extracellular Endonuclease, subunit A"/>
    <property type="match status" value="1"/>
</dbReference>
<dbReference type="AlphaFoldDB" id="A0A5A5RYM4"/>
<feature type="region of interest" description="Disordered" evidence="2">
    <location>
        <begin position="48"/>
        <end position="67"/>
    </location>
</feature>
<dbReference type="Proteomes" id="UP000324917">
    <property type="component" value="Unassembled WGS sequence"/>
</dbReference>
<dbReference type="InterPro" id="IPR044929">
    <property type="entry name" value="DNA/RNA_non-sp_Endonuclease_sf"/>
</dbReference>
<feature type="coiled-coil region" evidence="1">
    <location>
        <begin position="209"/>
        <end position="236"/>
    </location>
</feature>
<evidence type="ECO:0000313" key="3">
    <source>
        <dbReference type="EMBL" id="GCA77516.1"/>
    </source>
</evidence>
<evidence type="ECO:0000256" key="2">
    <source>
        <dbReference type="SAM" id="MobiDB-lite"/>
    </source>
</evidence>
<organism evidence="3 4">
    <name type="scientific">Microcystis aeruginosa NIES-2520</name>
    <dbReference type="NCBI Taxonomy" id="2303982"/>
    <lineage>
        <taxon>Bacteria</taxon>
        <taxon>Bacillati</taxon>
        <taxon>Cyanobacteriota</taxon>
        <taxon>Cyanophyceae</taxon>
        <taxon>Oscillatoriophycideae</taxon>
        <taxon>Chroococcales</taxon>
        <taxon>Microcystaceae</taxon>
        <taxon>Microcystis</taxon>
    </lineage>
</organism>
<proteinExistence type="predicted"/>
<feature type="compositionally biased region" description="Polar residues" evidence="2">
    <location>
        <begin position="58"/>
        <end position="67"/>
    </location>
</feature>
<name>A0A5A5RYM4_MICAE</name>
<dbReference type="EMBL" id="BHVP01000147">
    <property type="protein sequence ID" value="GCA77516.1"/>
    <property type="molecule type" value="Genomic_DNA"/>
</dbReference>
<keyword evidence="1" id="KW-0175">Coiled coil</keyword>